<organism evidence="5 6">
    <name type="scientific">Pseudoalteromonas tunicata D2</name>
    <dbReference type="NCBI Taxonomy" id="87626"/>
    <lineage>
        <taxon>Bacteria</taxon>
        <taxon>Pseudomonadati</taxon>
        <taxon>Pseudomonadota</taxon>
        <taxon>Gammaproteobacteria</taxon>
        <taxon>Alteromonadales</taxon>
        <taxon>Pseudoalteromonadaceae</taxon>
        <taxon>Pseudoalteromonas</taxon>
    </lineage>
</organism>
<dbReference type="InterPro" id="IPR018060">
    <property type="entry name" value="HTH_AraC"/>
</dbReference>
<dbReference type="eggNOG" id="COG2207">
    <property type="taxonomic scope" value="Bacteria"/>
</dbReference>
<name>A4CDX9_9GAMM</name>
<evidence type="ECO:0000313" key="5">
    <source>
        <dbReference type="EMBL" id="EAR27171.1"/>
    </source>
</evidence>
<gene>
    <name evidence="5" type="ORF">PTD2_05855</name>
</gene>
<dbReference type="STRING" id="87626.PTD2_05855"/>
<accession>A4CDX9</accession>
<keyword evidence="6" id="KW-1185">Reference proteome</keyword>
<dbReference type="InterPro" id="IPR018062">
    <property type="entry name" value="HTH_AraC-typ_CS"/>
</dbReference>
<evidence type="ECO:0000256" key="1">
    <source>
        <dbReference type="ARBA" id="ARBA00023015"/>
    </source>
</evidence>
<dbReference type="PROSITE" id="PS00041">
    <property type="entry name" value="HTH_ARAC_FAMILY_1"/>
    <property type="match status" value="1"/>
</dbReference>
<keyword evidence="1" id="KW-0805">Transcription regulation</keyword>
<reference evidence="5 6" key="1">
    <citation type="submission" date="2006-02" db="EMBL/GenBank/DDBJ databases">
        <authorList>
            <person name="Moran M.A."/>
            <person name="Kjelleberg S."/>
            <person name="Egan S."/>
            <person name="Saunders N."/>
            <person name="Thomas T."/>
            <person name="Ferriera S."/>
            <person name="Johnson J."/>
            <person name="Kravitz S."/>
            <person name="Halpern A."/>
            <person name="Remington K."/>
            <person name="Beeson K."/>
            <person name="Tran B."/>
            <person name="Rogers Y.-H."/>
            <person name="Friedman R."/>
            <person name="Venter J.C."/>
        </authorList>
    </citation>
    <scope>NUCLEOTIDE SEQUENCE [LARGE SCALE GENOMIC DNA]</scope>
    <source>
        <strain evidence="5 6">D2</strain>
    </source>
</reference>
<dbReference type="Pfam" id="PF12833">
    <property type="entry name" value="HTH_18"/>
    <property type="match status" value="1"/>
</dbReference>
<comment type="caution">
    <text evidence="5">The sequence shown here is derived from an EMBL/GenBank/DDBJ whole genome shotgun (WGS) entry which is preliminary data.</text>
</comment>
<evidence type="ECO:0000313" key="6">
    <source>
        <dbReference type="Proteomes" id="UP000006201"/>
    </source>
</evidence>
<proteinExistence type="predicted"/>
<keyword evidence="2 5" id="KW-0238">DNA-binding</keyword>
<dbReference type="SUPFAM" id="SSF46689">
    <property type="entry name" value="Homeodomain-like"/>
    <property type="match status" value="2"/>
</dbReference>
<dbReference type="GO" id="GO:0003700">
    <property type="term" value="F:DNA-binding transcription factor activity"/>
    <property type="evidence" value="ECO:0007669"/>
    <property type="project" value="InterPro"/>
</dbReference>
<dbReference type="PANTHER" id="PTHR46796">
    <property type="entry name" value="HTH-TYPE TRANSCRIPTIONAL ACTIVATOR RHAS-RELATED"/>
    <property type="match status" value="1"/>
</dbReference>
<feature type="domain" description="HTH araC/xylS-type" evidence="4">
    <location>
        <begin position="205"/>
        <end position="302"/>
    </location>
</feature>
<evidence type="ECO:0000256" key="3">
    <source>
        <dbReference type="ARBA" id="ARBA00023163"/>
    </source>
</evidence>
<dbReference type="EMBL" id="AAOH01000007">
    <property type="protein sequence ID" value="EAR27171.1"/>
    <property type="molecule type" value="Genomic_DNA"/>
</dbReference>
<dbReference type="Gene3D" id="1.10.10.60">
    <property type="entry name" value="Homeodomain-like"/>
    <property type="match status" value="1"/>
</dbReference>
<dbReference type="InterPro" id="IPR050204">
    <property type="entry name" value="AraC_XylS_family_regulators"/>
</dbReference>
<dbReference type="AlphaFoldDB" id="A4CDX9"/>
<evidence type="ECO:0000256" key="2">
    <source>
        <dbReference type="ARBA" id="ARBA00023125"/>
    </source>
</evidence>
<keyword evidence="3" id="KW-0804">Transcription</keyword>
<dbReference type="InterPro" id="IPR009057">
    <property type="entry name" value="Homeodomain-like_sf"/>
</dbReference>
<dbReference type="PANTHER" id="PTHR46796:SF6">
    <property type="entry name" value="ARAC SUBFAMILY"/>
    <property type="match status" value="1"/>
</dbReference>
<dbReference type="Proteomes" id="UP000006201">
    <property type="component" value="Unassembled WGS sequence"/>
</dbReference>
<dbReference type="HOGENOM" id="CLU_000445_88_7_6"/>
<dbReference type="GO" id="GO:0043565">
    <property type="term" value="F:sequence-specific DNA binding"/>
    <property type="evidence" value="ECO:0007669"/>
    <property type="project" value="InterPro"/>
</dbReference>
<protein>
    <submittedName>
        <fullName evidence="5">AraC-type DNA-binding domain-containing protein</fullName>
    </submittedName>
</protein>
<dbReference type="SMART" id="SM00342">
    <property type="entry name" value="HTH_ARAC"/>
    <property type="match status" value="1"/>
</dbReference>
<evidence type="ECO:0000259" key="4">
    <source>
        <dbReference type="PROSITE" id="PS01124"/>
    </source>
</evidence>
<dbReference type="Pfam" id="PF06719">
    <property type="entry name" value="AraC_N"/>
    <property type="match status" value="1"/>
</dbReference>
<dbReference type="InterPro" id="IPR009594">
    <property type="entry name" value="Tscrpt_reg_HTH_AraC_N"/>
</dbReference>
<dbReference type="PROSITE" id="PS01124">
    <property type="entry name" value="HTH_ARAC_FAMILY_2"/>
    <property type="match status" value="1"/>
</dbReference>
<sequence length="304" mass="34447">MLDFDFLASGQGMAQLIRSKNIQTLIDNRTVFNSDDVQICLYDTYQTAHHVPFKTEQLMLCAMSSGEKVMHHTSFDQGQRFVPGQSFMIAAGEEVAIDFPTASWQAPTSCLTIEIDSKKIQQVVERLALEQPPSLSAQATLQLDNTQATQALYQRLTQVCYEEPDDRGLLLDLGISELIVRLFRVKARAMFLQHVQRDPELTPLHAALAYMQRNLHQQIEIEEVCKVACVGRSRLYGLFKKHLNSTPQAFLLEQRLSFAADKIKHGANITRACYDSGFVDPSHFSRRFKSMFGLSPKQFQQAQT</sequence>